<proteinExistence type="predicted"/>
<dbReference type="Pfam" id="PF01979">
    <property type="entry name" value="Amidohydro_1"/>
    <property type="match status" value="1"/>
</dbReference>
<dbReference type="SUPFAM" id="SSF51556">
    <property type="entry name" value="Metallo-dependent hydrolases"/>
    <property type="match status" value="1"/>
</dbReference>
<dbReference type="InterPro" id="IPR006680">
    <property type="entry name" value="Amidohydro-rel"/>
</dbReference>
<reference evidence="2 3" key="1">
    <citation type="submission" date="2015-03" db="EMBL/GenBank/DDBJ databases">
        <title>Draft Genome Sequence of S. carnosus subsp. utilis LTH 7013, Isolated from South Tirolean Ham.</title>
        <authorList>
            <person name="Mueller A."/>
            <person name="Huptas C."/>
            <person name="Wenning M."/>
            <person name="Weiss A."/>
            <person name="Schmidt H."/>
        </authorList>
    </citation>
    <scope>NUCLEOTIDE SEQUENCE [LARGE SCALE GENOMIC DNA]</scope>
    <source>
        <strain evidence="2 3">LTH7013</strain>
    </source>
</reference>
<dbReference type="CDD" id="cd01299">
    <property type="entry name" value="Met_dep_hydrolase_A"/>
    <property type="match status" value="1"/>
</dbReference>
<sequence>MVNILFENATLFDGEKFVPDSQFGVGTESGKIISTNKNFDEKINLKNKYVVPGLINAHTHIVADHTGKINQLGSSDNTAVKSTYLALKKLNDLLKDGVTYIRDVGSIFDIDIELSKLEKVGELVAPGIIASGSPLTMTGGHFSEGSYEVDGKDEVRKYARKLLKKGADNIKLMASGGVSFSGETPHDVQLDEEELRAAVTEAHRKGRTACSHAQGTESIQNAIRAGVDSVEHAVFLDDETVQMFIENDTYIVPTLAAPWAINQNTEILPDFMVEKSIAIEKAHLESIGKAAVAGVKLAMGTDSGTAMNNFDKNSSFELELMVRAGATPLQALQSATVNAAELLKIDDIAGLIEENKLADFVVIEDNPLEDITALQKEKEVYKKGKLI</sequence>
<name>A0AAJ0JNV4_STACA</name>
<dbReference type="SUPFAM" id="SSF51338">
    <property type="entry name" value="Composite domain of metallo-dependent hydrolases"/>
    <property type="match status" value="1"/>
</dbReference>
<accession>A0AAJ0JNV4</accession>
<evidence type="ECO:0000313" key="3">
    <source>
        <dbReference type="Proteomes" id="UP000033530"/>
    </source>
</evidence>
<dbReference type="EMBL" id="LAIU01000004">
    <property type="protein sequence ID" value="KKB25279.1"/>
    <property type="molecule type" value="Genomic_DNA"/>
</dbReference>
<dbReference type="AlphaFoldDB" id="A0AAJ0JNV4"/>
<dbReference type="PANTHER" id="PTHR43135:SF3">
    <property type="entry name" value="ALPHA-D-RIBOSE 1-METHYLPHOSPHONATE 5-TRIPHOSPHATE DIPHOSPHATASE"/>
    <property type="match status" value="1"/>
</dbReference>
<comment type="caution">
    <text evidence="2">The sequence shown here is derived from an EMBL/GenBank/DDBJ whole genome shotgun (WGS) entry which is preliminary data.</text>
</comment>
<dbReference type="InterPro" id="IPR032466">
    <property type="entry name" value="Metal_Hydrolase"/>
</dbReference>
<dbReference type="Gene3D" id="3.20.20.140">
    <property type="entry name" value="Metal-dependent hydrolases"/>
    <property type="match status" value="1"/>
</dbReference>
<dbReference type="InterPro" id="IPR057744">
    <property type="entry name" value="OTAase-like"/>
</dbReference>
<dbReference type="PANTHER" id="PTHR43135">
    <property type="entry name" value="ALPHA-D-RIBOSE 1-METHYLPHOSPHONATE 5-TRIPHOSPHATE DIPHOSPHATASE"/>
    <property type="match status" value="1"/>
</dbReference>
<organism evidence="2 3">
    <name type="scientific">Staphylococcus carnosus</name>
    <dbReference type="NCBI Taxonomy" id="1281"/>
    <lineage>
        <taxon>Bacteria</taxon>
        <taxon>Bacillati</taxon>
        <taxon>Bacillota</taxon>
        <taxon>Bacilli</taxon>
        <taxon>Bacillales</taxon>
        <taxon>Staphylococcaceae</taxon>
        <taxon>Staphylococcus</taxon>
    </lineage>
</organism>
<dbReference type="RefSeq" id="WP_046099945.1">
    <property type="nucleotide sequence ID" value="NZ_CP015552.1"/>
</dbReference>
<gene>
    <name evidence="2" type="ORF">VV61_06690</name>
</gene>
<dbReference type="GO" id="GO:0016810">
    <property type="term" value="F:hydrolase activity, acting on carbon-nitrogen (but not peptide) bonds"/>
    <property type="evidence" value="ECO:0007669"/>
    <property type="project" value="InterPro"/>
</dbReference>
<dbReference type="InterPro" id="IPR051781">
    <property type="entry name" value="Metallo-dep_Hydrolase"/>
</dbReference>
<feature type="domain" description="Amidohydrolase-related" evidence="1">
    <location>
        <begin position="49"/>
        <end position="386"/>
    </location>
</feature>
<evidence type="ECO:0000313" key="2">
    <source>
        <dbReference type="EMBL" id="KKB25279.1"/>
    </source>
</evidence>
<dbReference type="Gene3D" id="2.30.40.10">
    <property type="entry name" value="Urease, subunit C, domain 1"/>
    <property type="match status" value="1"/>
</dbReference>
<dbReference type="InterPro" id="IPR011059">
    <property type="entry name" value="Metal-dep_hydrolase_composite"/>
</dbReference>
<dbReference type="Proteomes" id="UP000033530">
    <property type="component" value="Unassembled WGS sequence"/>
</dbReference>
<evidence type="ECO:0000259" key="1">
    <source>
        <dbReference type="Pfam" id="PF01979"/>
    </source>
</evidence>
<protein>
    <submittedName>
        <fullName evidence="2">Amidohydrolase</fullName>
    </submittedName>
</protein>